<feature type="compositionally biased region" description="Low complexity" evidence="3">
    <location>
        <begin position="378"/>
        <end position="403"/>
    </location>
</feature>
<dbReference type="GO" id="GO:0005739">
    <property type="term" value="C:mitochondrion"/>
    <property type="evidence" value="ECO:0007669"/>
    <property type="project" value="TreeGrafter"/>
</dbReference>
<comment type="similarity">
    <text evidence="1">Belongs to the CoA-transferase III family.</text>
</comment>
<organism evidence="4 5">
    <name type="scientific">Meloidogyne hapla</name>
    <name type="common">Root-knot nematode worm</name>
    <dbReference type="NCBI Taxonomy" id="6305"/>
    <lineage>
        <taxon>Eukaryota</taxon>
        <taxon>Metazoa</taxon>
        <taxon>Ecdysozoa</taxon>
        <taxon>Nematoda</taxon>
        <taxon>Chromadorea</taxon>
        <taxon>Rhabditida</taxon>
        <taxon>Tylenchina</taxon>
        <taxon>Tylenchomorpha</taxon>
        <taxon>Tylenchoidea</taxon>
        <taxon>Meloidogynidae</taxon>
        <taxon>Meloidogyninae</taxon>
        <taxon>Meloidogyne</taxon>
    </lineage>
</organism>
<dbReference type="Gene3D" id="3.30.1540.10">
    <property type="entry name" value="formyl-coa transferase, domain 3"/>
    <property type="match status" value="1"/>
</dbReference>
<evidence type="ECO:0000256" key="1">
    <source>
        <dbReference type="ARBA" id="ARBA00008383"/>
    </source>
</evidence>
<dbReference type="PANTHER" id="PTHR48207">
    <property type="entry name" value="SUCCINATE--HYDROXYMETHYLGLUTARATE COA-TRANSFERASE"/>
    <property type="match status" value="1"/>
</dbReference>
<feature type="region of interest" description="Disordered" evidence="3">
    <location>
        <begin position="360"/>
        <end position="404"/>
    </location>
</feature>
<evidence type="ECO:0000256" key="3">
    <source>
        <dbReference type="SAM" id="MobiDB-lite"/>
    </source>
</evidence>
<name>A0A1I8BG03_MELHA</name>
<dbReference type="Pfam" id="PF02515">
    <property type="entry name" value="CoA_transf_3"/>
    <property type="match status" value="1"/>
</dbReference>
<dbReference type="GO" id="GO:0047369">
    <property type="term" value="F:succinate-hydroxymethylglutarate CoA-transferase activity"/>
    <property type="evidence" value="ECO:0007669"/>
    <property type="project" value="TreeGrafter"/>
</dbReference>
<dbReference type="AlphaFoldDB" id="A0A1I8BG03"/>
<dbReference type="Proteomes" id="UP000095281">
    <property type="component" value="Unplaced"/>
</dbReference>
<feature type="compositionally biased region" description="Basic and acidic residues" evidence="3">
    <location>
        <begin position="364"/>
        <end position="376"/>
    </location>
</feature>
<protein>
    <submittedName>
        <fullName evidence="5">ShKT domain-containing protein</fullName>
    </submittedName>
</protein>
<evidence type="ECO:0000313" key="5">
    <source>
        <dbReference type="WBParaSite" id="MhA1_Contig2148.frz3.fgene1"/>
    </source>
</evidence>
<dbReference type="Gene3D" id="3.40.50.10540">
    <property type="entry name" value="Crotonobetainyl-coa:carnitine coa-transferase, domain 1"/>
    <property type="match status" value="2"/>
</dbReference>
<keyword evidence="2" id="KW-0808">Transferase</keyword>
<sequence length="484" mass="54439">MRADVLIENFKTGYMKKFGLDYDSLKKDNPRLIYCSISGYGPDGPYANDPGYDVIAAAVGGLLGITGPKTANSEPCKPGVAVTDLMTGLFAHGAIIAALFHREKTGNGQQIQCNLLSTQLASLINIGSNYLNAGIEGFLIDKLVNKVRCLANGKPWGTEHESIVPYQAFQTKDGRYYVLCTKMEMPKLANNPEYATNSDRVKNREKLLEKFKEKFLTQNLEFWKNKLRSKSFPSGPVNTIKEAFEHEQTKHLDLVKTMEHEKYGNIKVVGPPIKYSNTENKVRTAPPMLGEHTREVLSEELNISNKQLERAECSGDCSLENQYNYKCEDRSEFCEEWGKWCENVFLHKCVRKACPKKCKVCHSSGEEPKPQPKPEPKPTTIITASTITPTPNYTATTPNNTETSNYPIETTSECINTTTEEYEEITTATSSSSNSTVYVLMTTIFEEISDDEFKDAKKMKCKSCNAKRKKLAEIYEKYYPKAKL</sequence>
<reference evidence="5" key="1">
    <citation type="submission" date="2016-11" db="UniProtKB">
        <authorList>
            <consortium name="WormBaseParasite"/>
        </authorList>
    </citation>
    <scope>IDENTIFICATION</scope>
</reference>
<dbReference type="OMA" id="RTGNIMP"/>
<proteinExistence type="inferred from homology"/>
<dbReference type="WBParaSite" id="MhA1_Contig2148.frz3.fgene1">
    <property type="protein sequence ID" value="MhA1_Contig2148.frz3.fgene1"/>
    <property type="gene ID" value="MhA1_Contig2148.frz3.fgene1"/>
</dbReference>
<evidence type="ECO:0000313" key="4">
    <source>
        <dbReference type="Proteomes" id="UP000095281"/>
    </source>
</evidence>
<dbReference type="InterPro" id="IPR050483">
    <property type="entry name" value="CoA-transferase_III_domain"/>
</dbReference>
<dbReference type="InterPro" id="IPR044855">
    <property type="entry name" value="CoA-Trfase_III_dom3_sf"/>
</dbReference>
<keyword evidence="4" id="KW-1185">Reference proteome</keyword>
<dbReference type="SUPFAM" id="SSF89796">
    <property type="entry name" value="CoA-transferase family III (CaiB/BaiF)"/>
    <property type="match status" value="1"/>
</dbReference>
<dbReference type="InterPro" id="IPR023606">
    <property type="entry name" value="CoA-Trfase_III_dom_1_sf"/>
</dbReference>
<dbReference type="InterPro" id="IPR003673">
    <property type="entry name" value="CoA-Trfase_fam_III"/>
</dbReference>
<accession>A0A1I8BG03</accession>
<evidence type="ECO:0000256" key="2">
    <source>
        <dbReference type="ARBA" id="ARBA00022679"/>
    </source>
</evidence>
<dbReference type="PANTHER" id="PTHR48207:SF3">
    <property type="entry name" value="SUCCINATE--HYDROXYMETHYLGLUTARATE COA-TRANSFERASE"/>
    <property type="match status" value="1"/>
</dbReference>